<dbReference type="EMBL" id="JAANBB010000024">
    <property type="protein sequence ID" value="KAF7555113.1"/>
    <property type="molecule type" value="Genomic_DNA"/>
</dbReference>
<evidence type="ECO:0000259" key="2">
    <source>
        <dbReference type="Pfam" id="PF07859"/>
    </source>
</evidence>
<dbReference type="Pfam" id="PF07859">
    <property type="entry name" value="Abhydrolase_3"/>
    <property type="match status" value="1"/>
</dbReference>
<gene>
    <name evidence="3" type="ORF">G7Z17_g2458</name>
</gene>
<dbReference type="OrthoDB" id="2963168at2759"/>
<accession>A0A9P5HHS5</accession>
<dbReference type="InterPro" id="IPR050300">
    <property type="entry name" value="GDXG_lipolytic_enzyme"/>
</dbReference>
<keyword evidence="1" id="KW-0378">Hydrolase</keyword>
<evidence type="ECO:0000313" key="4">
    <source>
        <dbReference type="Proteomes" id="UP000722485"/>
    </source>
</evidence>
<dbReference type="PANTHER" id="PTHR48081">
    <property type="entry name" value="AB HYDROLASE SUPERFAMILY PROTEIN C4A8.06C"/>
    <property type="match status" value="1"/>
</dbReference>
<proteinExistence type="predicted"/>
<dbReference type="InterPro" id="IPR029058">
    <property type="entry name" value="AB_hydrolase_fold"/>
</dbReference>
<dbReference type="GO" id="GO:0016787">
    <property type="term" value="F:hydrolase activity"/>
    <property type="evidence" value="ECO:0007669"/>
    <property type="project" value="UniProtKB-KW"/>
</dbReference>
<evidence type="ECO:0000313" key="3">
    <source>
        <dbReference type="EMBL" id="KAF7555113.1"/>
    </source>
</evidence>
<protein>
    <recommendedName>
        <fullName evidence="2">Alpha/beta hydrolase fold-3 domain-containing protein</fullName>
    </recommendedName>
</protein>
<dbReference type="Proteomes" id="UP000722485">
    <property type="component" value="Unassembled WGS sequence"/>
</dbReference>
<dbReference type="Gene3D" id="3.40.50.1820">
    <property type="entry name" value="alpha/beta hydrolase"/>
    <property type="match status" value="1"/>
</dbReference>
<dbReference type="AlphaFoldDB" id="A0A9P5HHS5"/>
<dbReference type="SUPFAM" id="SSF53474">
    <property type="entry name" value="alpha/beta-Hydrolases"/>
    <property type="match status" value="1"/>
</dbReference>
<evidence type="ECO:0000256" key="1">
    <source>
        <dbReference type="ARBA" id="ARBA00022801"/>
    </source>
</evidence>
<keyword evidence="4" id="KW-1185">Reference proteome</keyword>
<dbReference type="InterPro" id="IPR013094">
    <property type="entry name" value="AB_hydrolase_3"/>
</dbReference>
<feature type="domain" description="Alpha/beta hydrolase fold-3" evidence="2">
    <location>
        <begin position="61"/>
        <end position="128"/>
    </location>
</feature>
<organism evidence="3 4">
    <name type="scientific">Cylindrodendrum hubeiense</name>
    <dbReference type="NCBI Taxonomy" id="595255"/>
    <lineage>
        <taxon>Eukaryota</taxon>
        <taxon>Fungi</taxon>
        <taxon>Dikarya</taxon>
        <taxon>Ascomycota</taxon>
        <taxon>Pezizomycotina</taxon>
        <taxon>Sordariomycetes</taxon>
        <taxon>Hypocreomycetidae</taxon>
        <taxon>Hypocreales</taxon>
        <taxon>Nectriaceae</taxon>
        <taxon>Cylindrodendrum</taxon>
    </lineage>
</organism>
<comment type="caution">
    <text evidence="3">The sequence shown here is derived from an EMBL/GenBank/DDBJ whole genome shotgun (WGS) entry which is preliminary data.</text>
</comment>
<sequence length="312" mass="33577">MNSFPLAGLDGYKSKTLSFKSTRDGDINVDVAYPELPGDVESSTVLLHYHGGFLAKTTAQSSLEDAVDAYEWVLSSLPQILDRKIGSVLLAGSSAGGYLALATAATVKKQPSALLLIYGMLDATFPRYTTPGANIFGKPLIDTTSILADLPIAKENDTRPVLSAYPMDPANPIEDPRLTLASALHIDAIYLDYMTGIEGLGRDIAKQGVEAIPQQHRNLFPLAFGDLKKLPRTLLLHGKNDSAVPVEPSIQAAEKLRVAGVQVSTEFPEDGEHGFDVRVGDVDVEKSTGENVPNFQSLRNAINFLQSAVERT</sequence>
<name>A0A9P5HHS5_9HYPO</name>
<dbReference type="PANTHER" id="PTHR48081:SF3">
    <property type="entry name" value="ALPHA_BETA HYDROLASE FOLD-3 DOMAIN-CONTAINING PROTEIN"/>
    <property type="match status" value="1"/>
</dbReference>
<reference evidence="3" key="1">
    <citation type="submission" date="2020-03" db="EMBL/GenBank/DDBJ databases">
        <title>Draft Genome Sequence of Cylindrodendrum hubeiense.</title>
        <authorList>
            <person name="Buettner E."/>
            <person name="Kellner H."/>
        </authorList>
    </citation>
    <scope>NUCLEOTIDE SEQUENCE</scope>
    <source>
        <strain evidence="3">IHI 201604</strain>
    </source>
</reference>